<protein>
    <submittedName>
        <fullName evidence="1">Uncharacterized protein</fullName>
    </submittedName>
</protein>
<reference evidence="1 2" key="1">
    <citation type="journal article" date="2024" name="Nat. Commun.">
        <title>Phylogenomics reveals the evolutionary origins of lichenization in chlorophyte algae.</title>
        <authorList>
            <person name="Puginier C."/>
            <person name="Libourel C."/>
            <person name="Otte J."/>
            <person name="Skaloud P."/>
            <person name="Haon M."/>
            <person name="Grisel S."/>
            <person name="Petersen M."/>
            <person name="Berrin J.G."/>
            <person name="Delaux P.M."/>
            <person name="Dal Grande F."/>
            <person name="Keller J."/>
        </authorList>
    </citation>
    <scope>NUCLEOTIDE SEQUENCE [LARGE SCALE GENOMIC DNA]</scope>
    <source>
        <strain evidence="1 2">SAG 2036</strain>
    </source>
</reference>
<name>A0AAW1PA50_9CHLO</name>
<gene>
    <name evidence="1" type="ORF">WJX73_000859</name>
</gene>
<evidence type="ECO:0000313" key="1">
    <source>
        <dbReference type="EMBL" id="KAK9804938.1"/>
    </source>
</evidence>
<evidence type="ECO:0000313" key="2">
    <source>
        <dbReference type="Proteomes" id="UP001465755"/>
    </source>
</evidence>
<dbReference type="EMBL" id="JALJOQ010000047">
    <property type="protein sequence ID" value="KAK9804938.1"/>
    <property type="molecule type" value="Genomic_DNA"/>
</dbReference>
<sequence length="71" mass="7496">MKQGTNYRDCCSSLTGLALNCYVDASFGLKKLTQPASIKIRPAGTHIAATSWQSVSNACHTRTGACMSSAL</sequence>
<dbReference type="Proteomes" id="UP001465755">
    <property type="component" value="Unassembled WGS sequence"/>
</dbReference>
<keyword evidence="2" id="KW-1185">Reference proteome</keyword>
<comment type="caution">
    <text evidence="1">The sequence shown here is derived from an EMBL/GenBank/DDBJ whole genome shotgun (WGS) entry which is preliminary data.</text>
</comment>
<proteinExistence type="predicted"/>
<accession>A0AAW1PA50</accession>
<dbReference type="AlphaFoldDB" id="A0AAW1PA50"/>
<organism evidence="1 2">
    <name type="scientific">Symbiochloris irregularis</name>
    <dbReference type="NCBI Taxonomy" id="706552"/>
    <lineage>
        <taxon>Eukaryota</taxon>
        <taxon>Viridiplantae</taxon>
        <taxon>Chlorophyta</taxon>
        <taxon>core chlorophytes</taxon>
        <taxon>Trebouxiophyceae</taxon>
        <taxon>Trebouxiales</taxon>
        <taxon>Trebouxiaceae</taxon>
        <taxon>Symbiochloris</taxon>
    </lineage>
</organism>